<dbReference type="Pfam" id="PF00892">
    <property type="entry name" value="EamA"/>
    <property type="match status" value="2"/>
</dbReference>
<dbReference type="OrthoDB" id="9810556at2"/>
<dbReference type="PANTHER" id="PTHR32322:SF2">
    <property type="entry name" value="EAMA DOMAIN-CONTAINING PROTEIN"/>
    <property type="match status" value="1"/>
</dbReference>
<evidence type="ECO:0000259" key="7">
    <source>
        <dbReference type="Pfam" id="PF00892"/>
    </source>
</evidence>
<dbReference type="InterPro" id="IPR037185">
    <property type="entry name" value="EmrE-like"/>
</dbReference>
<evidence type="ECO:0000256" key="6">
    <source>
        <dbReference type="SAM" id="Phobius"/>
    </source>
</evidence>
<name>A0A1G8SHP1_9RHOB</name>
<dbReference type="Gene3D" id="1.10.3730.20">
    <property type="match status" value="1"/>
</dbReference>
<dbReference type="InterPro" id="IPR050638">
    <property type="entry name" value="AA-Vitamin_Transporters"/>
</dbReference>
<dbReference type="AlphaFoldDB" id="A0A1G8SHP1"/>
<sequence>MAPKDWLWVMLLGFGWGASFIFNAVLLREIGPLSVSFLRIALGALTCWTWVFATGKTVPWKPVLAGQVLILGLSNYAIPFAIYPFAQQFVTSGVAGIVNAMMPIMVVIVSHFWPGGERATVLRSFGILFGFAGIVVLTLPALASGAGSQAWAILFMLLAPICYAVAMNLLRRFRGIDPAVIAAMALTSGALAIAPVMLAVEGIPAIVTPEGWGSLLGIGVVLTGLSFIAMYALVSRVGATNGSTVTFIAPVSAVLLGWLLLGDPVKPEHLFGMGLIFCGLIIIDGRLFRRRALNVNEF</sequence>
<keyword evidence="5 6" id="KW-0472">Membrane</keyword>
<evidence type="ECO:0000256" key="4">
    <source>
        <dbReference type="ARBA" id="ARBA00022989"/>
    </source>
</evidence>
<organism evidence="8 9">
    <name type="scientific">Aliiruegeria lutimaris</name>
    <dbReference type="NCBI Taxonomy" id="571298"/>
    <lineage>
        <taxon>Bacteria</taxon>
        <taxon>Pseudomonadati</taxon>
        <taxon>Pseudomonadota</taxon>
        <taxon>Alphaproteobacteria</taxon>
        <taxon>Rhodobacterales</taxon>
        <taxon>Roseobacteraceae</taxon>
        <taxon>Aliiruegeria</taxon>
    </lineage>
</organism>
<feature type="domain" description="EamA" evidence="7">
    <location>
        <begin position="7"/>
        <end position="138"/>
    </location>
</feature>
<comment type="similarity">
    <text evidence="2">Belongs to the EamA transporter family.</text>
</comment>
<reference evidence="8 9" key="1">
    <citation type="submission" date="2016-10" db="EMBL/GenBank/DDBJ databases">
        <authorList>
            <person name="de Groot N.N."/>
        </authorList>
    </citation>
    <scope>NUCLEOTIDE SEQUENCE [LARGE SCALE GENOMIC DNA]</scope>
    <source>
        <strain evidence="8 9">DSM 25294</strain>
    </source>
</reference>
<proteinExistence type="inferred from homology"/>
<keyword evidence="4 6" id="KW-1133">Transmembrane helix</keyword>
<dbReference type="InterPro" id="IPR000620">
    <property type="entry name" value="EamA_dom"/>
</dbReference>
<evidence type="ECO:0000313" key="8">
    <source>
        <dbReference type="EMBL" id="SDJ28727.1"/>
    </source>
</evidence>
<feature type="transmembrane region" description="Helical" evidence="6">
    <location>
        <begin position="7"/>
        <end position="27"/>
    </location>
</feature>
<dbReference type="RefSeq" id="WP_093154297.1">
    <property type="nucleotide sequence ID" value="NZ_FNEK01000015.1"/>
</dbReference>
<protein>
    <submittedName>
        <fullName evidence="8">Permease of the drug/metabolite transporter (DMT) superfamily</fullName>
    </submittedName>
</protein>
<dbReference type="STRING" id="571298.SAMN04488026_101514"/>
<evidence type="ECO:0000256" key="2">
    <source>
        <dbReference type="ARBA" id="ARBA00007362"/>
    </source>
</evidence>
<evidence type="ECO:0000256" key="3">
    <source>
        <dbReference type="ARBA" id="ARBA00022692"/>
    </source>
</evidence>
<feature type="transmembrane region" description="Helical" evidence="6">
    <location>
        <begin position="212"/>
        <end position="233"/>
    </location>
</feature>
<dbReference type="GO" id="GO:0016020">
    <property type="term" value="C:membrane"/>
    <property type="evidence" value="ECO:0007669"/>
    <property type="project" value="UniProtKB-SubCell"/>
</dbReference>
<evidence type="ECO:0000256" key="1">
    <source>
        <dbReference type="ARBA" id="ARBA00004141"/>
    </source>
</evidence>
<feature type="transmembrane region" description="Helical" evidence="6">
    <location>
        <begin position="269"/>
        <end position="288"/>
    </location>
</feature>
<feature type="transmembrane region" description="Helical" evidence="6">
    <location>
        <begin position="63"/>
        <end position="83"/>
    </location>
</feature>
<keyword evidence="9" id="KW-1185">Reference proteome</keyword>
<gene>
    <name evidence="8" type="ORF">SAMN04488026_101514</name>
</gene>
<feature type="transmembrane region" description="Helical" evidence="6">
    <location>
        <begin position="245"/>
        <end position="263"/>
    </location>
</feature>
<dbReference type="PANTHER" id="PTHR32322">
    <property type="entry name" value="INNER MEMBRANE TRANSPORTER"/>
    <property type="match status" value="1"/>
</dbReference>
<evidence type="ECO:0000313" key="9">
    <source>
        <dbReference type="Proteomes" id="UP000199382"/>
    </source>
</evidence>
<feature type="transmembrane region" description="Helical" evidence="6">
    <location>
        <begin position="89"/>
        <end position="113"/>
    </location>
</feature>
<comment type="subcellular location">
    <subcellularLocation>
        <location evidence="1">Membrane</location>
        <topology evidence="1">Multi-pass membrane protein</topology>
    </subcellularLocation>
</comment>
<feature type="transmembrane region" description="Helical" evidence="6">
    <location>
        <begin position="149"/>
        <end position="170"/>
    </location>
</feature>
<feature type="transmembrane region" description="Helical" evidence="6">
    <location>
        <begin position="179"/>
        <end position="200"/>
    </location>
</feature>
<keyword evidence="3 6" id="KW-0812">Transmembrane</keyword>
<dbReference type="SUPFAM" id="SSF103481">
    <property type="entry name" value="Multidrug resistance efflux transporter EmrE"/>
    <property type="match status" value="2"/>
</dbReference>
<accession>A0A1G8SHP1</accession>
<feature type="domain" description="EamA" evidence="7">
    <location>
        <begin position="151"/>
        <end position="283"/>
    </location>
</feature>
<feature type="transmembrane region" description="Helical" evidence="6">
    <location>
        <begin position="125"/>
        <end position="143"/>
    </location>
</feature>
<evidence type="ECO:0000256" key="5">
    <source>
        <dbReference type="ARBA" id="ARBA00023136"/>
    </source>
</evidence>
<feature type="transmembrane region" description="Helical" evidence="6">
    <location>
        <begin position="33"/>
        <end position="51"/>
    </location>
</feature>
<dbReference type="EMBL" id="FNEK01000015">
    <property type="protein sequence ID" value="SDJ28727.1"/>
    <property type="molecule type" value="Genomic_DNA"/>
</dbReference>
<dbReference type="Proteomes" id="UP000199382">
    <property type="component" value="Unassembled WGS sequence"/>
</dbReference>